<dbReference type="Pfam" id="PF13349">
    <property type="entry name" value="DUF4097"/>
    <property type="match status" value="1"/>
</dbReference>
<organism evidence="2 3">
    <name type="scientific">Weissella muntiaci</name>
    <dbReference type="NCBI Taxonomy" id="2508881"/>
    <lineage>
        <taxon>Bacteria</taxon>
        <taxon>Bacillati</taxon>
        <taxon>Bacillota</taxon>
        <taxon>Bacilli</taxon>
        <taxon>Lactobacillales</taxon>
        <taxon>Lactobacillaceae</taxon>
        <taxon>Weissella</taxon>
    </lineage>
</organism>
<gene>
    <name evidence="2" type="ORF">ESZ50_06870</name>
</gene>
<keyword evidence="3" id="KW-1185">Reference proteome</keyword>
<dbReference type="RefSeq" id="WP_148622830.1">
    <property type="nucleotide sequence ID" value="NZ_SDGZ01000015.1"/>
</dbReference>
<accession>A0A6C2C5L0</accession>
<dbReference type="EMBL" id="SDGZ01000015">
    <property type="protein sequence ID" value="TYC48969.1"/>
    <property type="molecule type" value="Genomic_DNA"/>
</dbReference>
<dbReference type="PANTHER" id="PTHR34094">
    <property type="match status" value="1"/>
</dbReference>
<dbReference type="PANTHER" id="PTHR34094:SF1">
    <property type="entry name" value="PROTEIN FAM185A"/>
    <property type="match status" value="1"/>
</dbReference>
<evidence type="ECO:0000313" key="3">
    <source>
        <dbReference type="Proteomes" id="UP000371977"/>
    </source>
</evidence>
<reference evidence="2 3" key="1">
    <citation type="submission" date="2019-01" db="EMBL/GenBank/DDBJ databases">
        <title>Weissella sp. nov., a novel lactic acid bacterium isolated from animal feces.</title>
        <authorList>
            <person name="Wang L.-T."/>
        </authorList>
    </citation>
    <scope>NUCLEOTIDE SEQUENCE [LARGE SCALE GENOMIC DNA]</scope>
    <source>
        <strain evidence="2 3">8H-2</strain>
    </source>
</reference>
<dbReference type="Gene3D" id="2.160.20.120">
    <property type="match status" value="1"/>
</dbReference>
<evidence type="ECO:0000259" key="1">
    <source>
        <dbReference type="Pfam" id="PF13349"/>
    </source>
</evidence>
<protein>
    <recommendedName>
        <fullName evidence="1">DUF4097 domain-containing protein</fullName>
    </recommendedName>
</protein>
<dbReference type="InterPro" id="IPR025164">
    <property type="entry name" value="Toastrack_DUF4097"/>
</dbReference>
<proteinExistence type="predicted"/>
<name>A0A6C2C5L0_9LACO</name>
<sequence length="372" mass="40988">MNELIQQALVPIFDGIDQTGDVADFYRELTSDVIESAQNIRAAEPNLTKTEAVNRALEGMGDLRAVVLMIADTEGVDVSPVVTDENTVDWSKKGQRQVFKAIPVDRVQNVTINTQDANVRFVASTTDDLELDYYQRGINGQTIQIEERDGNIKVVLPRPNFIDYIVPFRHPHQLLEVRLPSDLLGTVRLDARAGNISLDNFATPDLDLAVILTAGNLRINRVQANRFDLGAKAGNIQASQVKAEEWRIVARAGNVRLSDVTGEFDVAVRSGNVVLDDAIGHGIFKATSGNVRTIWRQVDGDLNFAAESGTVKVRVPLSDQFKFNLQSQSGIVRLKREATYEVQVQGYAKGTTSKDAQYNVIARVKSGVVKLD</sequence>
<dbReference type="AlphaFoldDB" id="A0A6C2C5L0"/>
<dbReference type="Proteomes" id="UP000371977">
    <property type="component" value="Unassembled WGS sequence"/>
</dbReference>
<comment type="caution">
    <text evidence="2">The sequence shown here is derived from an EMBL/GenBank/DDBJ whole genome shotgun (WGS) entry which is preliminary data.</text>
</comment>
<dbReference type="OrthoDB" id="2240353at2"/>
<feature type="domain" description="DUF4097" evidence="1">
    <location>
        <begin position="108"/>
        <end position="371"/>
    </location>
</feature>
<evidence type="ECO:0000313" key="2">
    <source>
        <dbReference type="EMBL" id="TYC48969.1"/>
    </source>
</evidence>